<dbReference type="PANTHER" id="PTHR43832:SF1">
    <property type="entry name" value="S-ADENOSYL-L-METHIONINE-DEPENDENT METHYLTRANSFERASES SUPERFAMILY PROTEIN"/>
    <property type="match status" value="1"/>
</dbReference>
<dbReference type="InterPro" id="IPR020803">
    <property type="entry name" value="MeTfrase_dom"/>
</dbReference>
<gene>
    <name evidence="3" type="ORF">SAMN02745121_08371</name>
</gene>
<dbReference type="EMBL" id="FOMX01000053">
    <property type="protein sequence ID" value="SFF36028.1"/>
    <property type="molecule type" value="Genomic_DNA"/>
</dbReference>
<evidence type="ECO:0000313" key="3">
    <source>
        <dbReference type="EMBL" id="SFF36028.1"/>
    </source>
</evidence>
<evidence type="ECO:0000259" key="2">
    <source>
        <dbReference type="SMART" id="SM00828"/>
    </source>
</evidence>
<protein>
    <submittedName>
        <fullName evidence="3">Cyclopropane-fatty-acyl-phospholipid synthase</fullName>
    </submittedName>
</protein>
<name>A0A1I2I2Y8_9BACT</name>
<dbReference type="SMART" id="SM00828">
    <property type="entry name" value="PKS_MT"/>
    <property type="match status" value="1"/>
</dbReference>
<dbReference type="Pfam" id="PF02353">
    <property type="entry name" value="CMAS"/>
    <property type="match status" value="1"/>
</dbReference>
<dbReference type="SUPFAM" id="SSF53335">
    <property type="entry name" value="S-adenosyl-L-methionine-dependent methyltransferases"/>
    <property type="match status" value="1"/>
</dbReference>
<dbReference type="Gene3D" id="3.40.50.150">
    <property type="entry name" value="Vaccinia Virus protein VP39"/>
    <property type="match status" value="1"/>
</dbReference>
<evidence type="ECO:0000256" key="1">
    <source>
        <dbReference type="ARBA" id="ARBA00022679"/>
    </source>
</evidence>
<dbReference type="Proteomes" id="UP000199400">
    <property type="component" value="Unassembled WGS sequence"/>
</dbReference>
<proteinExistence type="predicted"/>
<dbReference type="CDD" id="cd02440">
    <property type="entry name" value="AdoMet_MTases"/>
    <property type="match status" value="1"/>
</dbReference>
<keyword evidence="4" id="KW-1185">Reference proteome</keyword>
<reference evidence="4" key="1">
    <citation type="submission" date="2016-10" db="EMBL/GenBank/DDBJ databases">
        <authorList>
            <person name="Varghese N."/>
            <person name="Submissions S."/>
        </authorList>
    </citation>
    <scope>NUCLEOTIDE SEQUENCE [LARGE SCALE GENOMIC DNA]</scope>
    <source>
        <strain evidence="4">ATCC 25963</strain>
    </source>
</reference>
<evidence type="ECO:0000313" key="4">
    <source>
        <dbReference type="Proteomes" id="UP000199400"/>
    </source>
</evidence>
<dbReference type="AlphaFoldDB" id="A0A1I2I2Y8"/>
<keyword evidence="1" id="KW-0808">Transferase</keyword>
<dbReference type="GO" id="GO:0016740">
    <property type="term" value="F:transferase activity"/>
    <property type="evidence" value="ECO:0007669"/>
    <property type="project" value="UniProtKB-KW"/>
</dbReference>
<dbReference type="PANTHER" id="PTHR43832">
    <property type="match status" value="1"/>
</dbReference>
<dbReference type="InterPro" id="IPR029063">
    <property type="entry name" value="SAM-dependent_MTases_sf"/>
</dbReference>
<accession>A0A1I2I2Y8</accession>
<feature type="domain" description="Polyketide synthase-like methyltransferase" evidence="2">
    <location>
        <begin position="78"/>
        <end position="311"/>
    </location>
</feature>
<sequence length="346" mass="38664">MSAHPLDLERIAARGTPDAVLRVLFRLAIADSLRARLAGGAEVQQASKLALMRRMADIPLATPTDPASHQHYDLPCDFYRIFLGPRMVYSACLFPEGIGEIEAAEEAMLALMCSRAGLEDGQAVLDLGCGWGGLSLHIARSYPRCRVHALTNSSQQVGWVVGRARELGVADRVTVELADVTRWEAPHRFDRVVSVEMFEYIRNHAALLRSISRWLTPAGRLFVQVLAHRSVAYLPEGSADTALFSGGFTPSADWFLYFQDDLRLLDHQIVSGLHYHRTCEAWLSRLDARWDEAEALLTGHFGAEEGRRQLALFKLFFLNSSESCRFEDGDAYLLTHSVFEPRRPPA</sequence>
<dbReference type="OrthoDB" id="9811000at2"/>
<dbReference type="RefSeq" id="WP_096326811.1">
    <property type="nucleotide sequence ID" value="NZ_FOMX01000053.1"/>
</dbReference>
<organism evidence="3 4">
    <name type="scientific">Nannocystis exedens</name>
    <dbReference type="NCBI Taxonomy" id="54"/>
    <lineage>
        <taxon>Bacteria</taxon>
        <taxon>Pseudomonadati</taxon>
        <taxon>Myxococcota</taxon>
        <taxon>Polyangia</taxon>
        <taxon>Nannocystales</taxon>
        <taxon>Nannocystaceae</taxon>
        <taxon>Nannocystis</taxon>
    </lineage>
</organism>
<dbReference type="STRING" id="54.SAMN02745121_08371"/>